<evidence type="ECO:0000256" key="6">
    <source>
        <dbReference type="ARBA" id="ARBA00022827"/>
    </source>
</evidence>
<evidence type="ECO:0000256" key="4">
    <source>
        <dbReference type="ARBA" id="ARBA00022679"/>
    </source>
</evidence>
<dbReference type="Gene3D" id="3.10.520.10">
    <property type="entry name" value="ApbE-like domains"/>
    <property type="match status" value="1"/>
</dbReference>
<dbReference type="Pfam" id="PF02424">
    <property type="entry name" value="ApbE"/>
    <property type="match status" value="1"/>
</dbReference>
<feature type="binding site" evidence="11">
    <location>
        <position position="130"/>
    </location>
    <ligand>
        <name>Mg(2+)</name>
        <dbReference type="ChEBI" id="CHEBI:18420"/>
    </ligand>
</feature>
<keyword evidence="5 10" id="KW-0479">Metal-binding</keyword>
<comment type="similarity">
    <text evidence="10">Belongs to the ApbE family.</text>
</comment>
<evidence type="ECO:0000313" key="13">
    <source>
        <dbReference type="Proteomes" id="UP000241048"/>
    </source>
</evidence>
<comment type="caution">
    <text evidence="12">The sequence shown here is derived from an EMBL/GenBank/DDBJ whole genome shotgun (WGS) entry which is preliminary data.</text>
</comment>
<dbReference type="EC" id="2.7.1.180" evidence="1 10"/>
<dbReference type="SUPFAM" id="SSF143631">
    <property type="entry name" value="ApbE-like"/>
    <property type="match status" value="1"/>
</dbReference>
<evidence type="ECO:0000256" key="11">
    <source>
        <dbReference type="PIRSR" id="PIRSR006268-2"/>
    </source>
</evidence>
<feature type="binding site" evidence="11">
    <location>
        <position position="247"/>
    </location>
    <ligand>
        <name>Mg(2+)</name>
        <dbReference type="ChEBI" id="CHEBI:18420"/>
    </ligand>
</feature>
<dbReference type="EMBL" id="PYLO01000005">
    <property type="protein sequence ID" value="PST36271.1"/>
    <property type="molecule type" value="Genomic_DNA"/>
</dbReference>
<accession>A0A2T3FLW3</accession>
<dbReference type="PANTHER" id="PTHR30040">
    <property type="entry name" value="THIAMINE BIOSYNTHESIS LIPOPROTEIN APBE"/>
    <property type="match status" value="1"/>
</dbReference>
<dbReference type="InterPro" id="IPR003374">
    <property type="entry name" value="ApbE-like_sf"/>
</dbReference>
<keyword evidence="13" id="KW-1185">Reference proteome</keyword>
<dbReference type="PIRSF" id="PIRSF006268">
    <property type="entry name" value="ApbE"/>
    <property type="match status" value="1"/>
</dbReference>
<evidence type="ECO:0000256" key="3">
    <source>
        <dbReference type="ARBA" id="ARBA00022630"/>
    </source>
</evidence>
<dbReference type="PANTHER" id="PTHR30040:SF2">
    <property type="entry name" value="FAD:PROTEIN FMN TRANSFERASE"/>
    <property type="match status" value="1"/>
</dbReference>
<dbReference type="AlphaFoldDB" id="A0A2T3FLW3"/>
<dbReference type="Proteomes" id="UP000241048">
    <property type="component" value="Unassembled WGS sequence"/>
</dbReference>
<keyword evidence="6 10" id="KW-0274">FAD</keyword>
<name>A0A2T3FLW3_9CLOT</name>
<evidence type="ECO:0000256" key="10">
    <source>
        <dbReference type="PIRNR" id="PIRNR006268"/>
    </source>
</evidence>
<organism evidence="12 13">
    <name type="scientific">Clostridium fessum</name>
    <dbReference type="NCBI Taxonomy" id="2126740"/>
    <lineage>
        <taxon>Bacteria</taxon>
        <taxon>Bacillati</taxon>
        <taxon>Bacillota</taxon>
        <taxon>Clostridia</taxon>
        <taxon>Eubacteriales</taxon>
        <taxon>Clostridiaceae</taxon>
        <taxon>Clostridium</taxon>
    </lineage>
</organism>
<keyword evidence="4 10" id="KW-0808">Transferase</keyword>
<dbReference type="InterPro" id="IPR024932">
    <property type="entry name" value="ApbE"/>
</dbReference>
<evidence type="ECO:0000256" key="9">
    <source>
        <dbReference type="ARBA" id="ARBA00048540"/>
    </source>
</evidence>
<feature type="binding site" evidence="11">
    <location>
        <position position="243"/>
    </location>
    <ligand>
        <name>Mg(2+)</name>
        <dbReference type="ChEBI" id="CHEBI:18420"/>
    </ligand>
</feature>
<keyword evidence="7 10" id="KW-0460">Magnesium</keyword>
<dbReference type="GO" id="GO:0046872">
    <property type="term" value="F:metal ion binding"/>
    <property type="evidence" value="ECO:0007669"/>
    <property type="project" value="UniProtKB-UniRule"/>
</dbReference>
<comment type="cofactor">
    <cofactor evidence="11">
        <name>Mg(2+)</name>
        <dbReference type="ChEBI" id="CHEBI:18420"/>
    </cofactor>
    <cofactor evidence="11">
        <name>Mn(2+)</name>
        <dbReference type="ChEBI" id="CHEBI:29035"/>
    </cofactor>
    <text evidence="11">Magnesium. Can also use manganese.</text>
</comment>
<evidence type="ECO:0000256" key="8">
    <source>
        <dbReference type="ARBA" id="ARBA00031306"/>
    </source>
</evidence>
<dbReference type="GO" id="GO:0016740">
    <property type="term" value="F:transferase activity"/>
    <property type="evidence" value="ECO:0007669"/>
    <property type="project" value="UniProtKB-UniRule"/>
</dbReference>
<sequence length="308" mass="33307">MDTVMQFDAYGGSANLQEKVKRRVEELEGELSTTQENSDIFHLNQEKTAELSADTRYLMQEALALGVETDGALDISIYPVVQSWGFTTGNYRVPSESERESLLKSVDYRLVGLEADTASIEPGMMVDLGGVGKGFTGDEVVKTMKEDGVTSALFSLGGNIQTIGTKPDGEKWYVGIKDPESDGYLGGVRVQDEAVITSGGYERYFTDDDGTIYWHIMDPSTGAPAHSGLISVTIIGPCGLRCDGLSTALFVMGREKAAAHWAAHQDYEAVLVDESGTIWLTPGLKDRFIPVDQGGDAGDSDIVILEQI</sequence>
<evidence type="ECO:0000256" key="1">
    <source>
        <dbReference type="ARBA" id="ARBA00011955"/>
    </source>
</evidence>
<proteinExistence type="inferred from homology"/>
<evidence type="ECO:0000256" key="2">
    <source>
        <dbReference type="ARBA" id="ARBA00016337"/>
    </source>
</evidence>
<evidence type="ECO:0000313" key="12">
    <source>
        <dbReference type="EMBL" id="PST36271.1"/>
    </source>
</evidence>
<comment type="catalytic activity">
    <reaction evidence="9 10">
        <text>L-threonyl-[protein] + FAD = FMN-L-threonyl-[protein] + AMP + H(+)</text>
        <dbReference type="Rhea" id="RHEA:36847"/>
        <dbReference type="Rhea" id="RHEA-COMP:11060"/>
        <dbReference type="Rhea" id="RHEA-COMP:11061"/>
        <dbReference type="ChEBI" id="CHEBI:15378"/>
        <dbReference type="ChEBI" id="CHEBI:30013"/>
        <dbReference type="ChEBI" id="CHEBI:57692"/>
        <dbReference type="ChEBI" id="CHEBI:74257"/>
        <dbReference type="ChEBI" id="CHEBI:456215"/>
        <dbReference type="EC" id="2.7.1.180"/>
    </reaction>
</comment>
<evidence type="ECO:0000256" key="5">
    <source>
        <dbReference type="ARBA" id="ARBA00022723"/>
    </source>
</evidence>
<gene>
    <name evidence="12" type="ORF">C7U56_13570</name>
</gene>
<evidence type="ECO:0000256" key="7">
    <source>
        <dbReference type="ARBA" id="ARBA00022842"/>
    </source>
</evidence>
<reference evidence="12 13" key="1">
    <citation type="submission" date="2018-03" db="EMBL/GenBank/DDBJ databases">
        <title>Lachnoclostridium SNUG30386 gen.nov., sp.nov., isolated from human faeces.</title>
        <authorList>
            <person name="Seo B."/>
            <person name="Jeon K."/>
            <person name="Ko G."/>
        </authorList>
    </citation>
    <scope>NUCLEOTIDE SEQUENCE [LARGE SCALE GENOMIC DNA]</scope>
    <source>
        <strain evidence="12 13">SNUG30386</strain>
    </source>
</reference>
<protein>
    <recommendedName>
        <fullName evidence="2 10">FAD:protein FMN transferase</fullName>
        <ecNumber evidence="1 10">2.7.1.180</ecNumber>
    </recommendedName>
    <alternativeName>
        <fullName evidence="8 10">Flavin transferase</fullName>
    </alternativeName>
</protein>
<keyword evidence="3 10" id="KW-0285">Flavoprotein</keyword>